<accession>R7QEC9</accession>
<evidence type="ECO:0000256" key="2">
    <source>
        <dbReference type="ARBA" id="ARBA00022737"/>
    </source>
</evidence>
<dbReference type="SUPFAM" id="SSF52058">
    <property type="entry name" value="L domain-like"/>
    <property type="match status" value="1"/>
</dbReference>
<reference evidence="5" key="1">
    <citation type="journal article" date="2013" name="Proc. Natl. Acad. Sci. U.S.A.">
        <title>Genome structure and metabolic features in the red seaweed Chondrus crispus shed light on evolution of the Archaeplastida.</title>
        <authorList>
            <person name="Collen J."/>
            <person name="Porcel B."/>
            <person name="Carre W."/>
            <person name="Ball S.G."/>
            <person name="Chaparro C."/>
            <person name="Tonon T."/>
            <person name="Barbeyron T."/>
            <person name="Michel G."/>
            <person name="Noel B."/>
            <person name="Valentin K."/>
            <person name="Elias M."/>
            <person name="Artiguenave F."/>
            <person name="Arun A."/>
            <person name="Aury J.M."/>
            <person name="Barbosa-Neto J.F."/>
            <person name="Bothwell J.H."/>
            <person name="Bouget F.Y."/>
            <person name="Brillet L."/>
            <person name="Cabello-Hurtado F."/>
            <person name="Capella-Gutierrez S."/>
            <person name="Charrier B."/>
            <person name="Cladiere L."/>
            <person name="Cock J.M."/>
            <person name="Coelho S.M."/>
            <person name="Colleoni C."/>
            <person name="Czjzek M."/>
            <person name="Da Silva C."/>
            <person name="Delage L."/>
            <person name="Denoeud F."/>
            <person name="Deschamps P."/>
            <person name="Dittami S.M."/>
            <person name="Gabaldon T."/>
            <person name="Gachon C.M."/>
            <person name="Groisillier A."/>
            <person name="Herve C."/>
            <person name="Jabbari K."/>
            <person name="Katinka M."/>
            <person name="Kloareg B."/>
            <person name="Kowalczyk N."/>
            <person name="Labadie K."/>
            <person name="Leblanc C."/>
            <person name="Lopez P.J."/>
            <person name="McLachlan D.H."/>
            <person name="Meslet-Cladiere L."/>
            <person name="Moustafa A."/>
            <person name="Nehr Z."/>
            <person name="Nyvall Collen P."/>
            <person name="Panaud O."/>
            <person name="Partensky F."/>
            <person name="Poulain J."/>
            <person name="Rensing S.A."/>
            <person name="Rousvoal S."/>
            <person name="Samson G."/>
            <person name="Symeonidi A."/>
            <person name="Weissenbach J."/>
            <person name="Zambounis A."/>
            <person name="Wincker P."/>
            <person name="Boyen C."/>
        </authorList>
    </citation>
    <scope>NUCLEOTIDE SEQUENCE [LARGE SCALE GENOMIC DNA]</scope>
    <source>
        <strain evidence="5">cv. Stackhouse</strain>
    </source>
</reference>
<evidence type="ECO:0000313" key="4">
    <source>
        <dbReference type="EMBL" id="CDF35785.1"/>
    </source>
</evidence>
<dbReference type="KEGG" id="ccp:CHC_T00010034001"/>
<dbReference type="PANTHER" id="PTHR45712">
    <property type="entry name" value="AGAP008170-PA"/>
    <property type="match status" value="1"/>
</dbReference>
<organism evidence="4 5">
    <name type="scientific">Chondrus crispus</name>
    <name type="common">Carrageen Irish moss</name>
    <name type="synonym">Polymorpha crispa</name>
    <dbReference type="NCBI Taxonomy" id="2769"/>
    <lineage>
        <taxon>Eukaryota</taxon>
        <taxon>Rhodophyta</taxon>
        <taxon>Florideophyceae</taxon>
        <taxon>Rhodymeniophycidae</taxon>
        <taxon>Gigartinales</taxon>
        <taxon>Gigartinaceae</taxon>
        <taxon>Chondrus</taxon>
    </lineage>
</organism>
<feature type="region of interest" description="Disordered" evidence="3">
    <location>
        <begin position="1"/>
        <end position="40"/>
    </location>
</feature>
<dbReference type="InterPro" id="IPR032675">
    <property type="entry name" value="LRR_dom_sf"/>
</dbReference>
<dbReference type="PANTHER" id="PTHR45712:SF22">
    <property type="entry name" value="INSULIN-LIKE GROWTH FACTOR-BINDING PROTEIN COMPLEX ACID LABILE SUBUNIT"/>
    <property type="match status" value="1"/>
</dbReference>
<dbReference type="GeneID" id="17323341"/>
<dbReference type="InterPro" id="IPR011992">
    <property type="entry name" value="EF-hand-dom_pair"/>
</dbReference>
<feature type="non-terminal residue" evidence="4">
    <location>
        <position position="1"/>
    </location>
</feature>
<dbReference type="EMBL" id="HG001747">
    <property type="protein sequence ID" value="CDF35785.1"/>
    <property type="molecule type" value="Genomic_DNA"/>
</dbReference>
<keyword evidence="1" id="KW-0433">Leucine-rich repeat</keyword>
<evidence type="ECO:0000256" key="1">
    <source>
        <dbReference type="ARBA" id="ARBA00022614"/>
    </source>
</evidence>
<sequence>LRFPQRYHSPTRHSSRITMHNSEPVTPPNPLSPSSVAAGPLPKSDSVHSLVSILNCPSPATASFEQPSVVRGVDDKGETQIVKLHDDVDYISLSGRGLKTVSLSALQAAPVADNLREISLAANTLEMVDLTPLSTCHGLSVLCLNSNRLASIDLAPLASCVKLERLWLHDNKLEKVDLGPLRACKSLRSLYLEDNSLHEYPLNLEALSSSMKLRSLRLGGNRLGGTLDLTPLLQCPALSVLNIDSSIALISDGESSQARVSPALRRIVLDIKFTGKVVGERTLKRRTTPPISPKAGFSPTRLRRRVLAESSITSDLAPGSLSLTPGERTGNAIPSPIVKVLLVGFRRLARYAAEDSFTKCGKIMIRAANQDVASRDPGLLLDSHLIILYAPPEKTLRQITVVVGRIPTVVIGTGRYRSTADNRMLELLDRFNFYADPLDPEDTRVVYNMGKAFASNTNQLNSHGTLKHIGDESLDSSPLSEEEGNEMLRKSYSVPSIETLECPGIAIEGIDDDEGHVRDTEFDAPGYEISRTHSADDILDDLLNDHISHLPAKTWSEVTRRLRDRRGMKVGRARIRSQEISMHGKNRLRAERAAIEVAFSDLGGCATADSCSGIARSCGLPKCAGPLLFQAAFGSSFEIESTTPEAGVPNLPLERKNRRISGDAFLAYWDSRLKECEGEERLSNLLIDRYASLVPLPGKLTGHSEYGAPLPNGASRLVPRNFSEFDLTAYSSRLIGSHRNKLTRRRSGGMSTDISCPCDSGIELLISSFMEARSSRFGSFALVKMSEAIAIGSSLVMYGLRGVSKNPVGGHARPVCPKEVREGKLNAALVAAEAGIFEGVASGLSMGQIRSVKGSFATEACPTAVSRSGGLALNYSLTVAEVQKFCTTRKTLLPSAVQATVSTHCRNKKEMTLAEFAIFLSVLNNLSSNGAVDYFFSVVDVDHDEYWTIPDLREFHMEKEKLWLKDGMAVSDLVDIWVNLTDMVRPKKPGRGISRREFLNLGTKERKLVMQSLLFVDDDCSVLNIRRTMELNEEQ</sequence>
<evidence type="ECO:0000313" key="5">
    <source>
        <dbReference type="Proteomes" id="UP000012073"/>
    </source>
</evidence>
<keyword evidence="2" id="KW-0677">Repeat</keyword>
<evidence type="ECO:0000256" key="3">
    <source>
        <dbReference type="SAM" id="MobiDB-lite"/>
    </source>
</evidence>
<dbReference type="SUPFAM" id="SSF47473">
    <property type="entry name" value="EF-hand"/>
    <property type="match status" value="1"/>
</dbReference>
<proteinExistence type="predicted"/>
<gene>
    <name evidence="4" type="ORF">CHC_T00010034001</name>
</gene>
<dbReference type="Gene3D" id="1.10.238.10">
    <property type="entry name" value="EF-hand"/>
    <property type="match status" value="1"/>
</dbReference>
<protein>
    <submittedName>
        <fullName evidence="4">Leucine rich repeat-containing protein</fullName>
    </submittedName>
</protein>
<dbReference type="Proteomes" id="UP000012073">
    <property type="component" value="Unassembled WGS sequence"/>
</dbReference>
<dbReference type="OrthoDB" id="4609at2759"/>
<dbReference type="STRING" id="2769.R7QEC9"/>
<dbReference type="OMA" id="YEISRTH"/>
<name>R7QEC9_CHOCR</name>
<keyword evidence="5" id="KW-1185">Reference proteome</keyword>
<dbReference type="Gramene" id="CDF35785">
    <property type="protein sequence ID" value="CDF35785"/>
    <property type="gene ID" value="CHC_T00010034001"/>
</dbReference>
<dbReference type="RefSeq" id="XP_005715604.1">
    <property type="nucleotide sequence ID" value="XM_005715547.1"/>
</dbReference>
<dbReference type="InterPro" id="IPR050333">
    <property type="entry name" value="SLRP"/>
</dbReference>
<dbReference type="AlphaFoldDB" id="R7QEC9"/>
<dbReference type="Gene3D" id="3.80.10.10">
    <property type="entry name" value="Ribonuclease Inhibitor"/>
    <property type="match status" value="1"/>
</dbReference>